<feature type="compositionally biased region" description="Polar residues" evidence="1">
    <location>
        <begin position="152"/>
        <end position="169"/>
    </location>
</feature>
<dbReference type="OrthoDB" id="3217643at2759"/>
<feature type="compositionally biased region" description="Gly residues" evidence="1">
    <location>
        <begin position="414"/>
        <end position="424"/>
    </location>
</feature>
<keyword evidence="3" id="KW-1185">Reference proteome</keyword>
<dbReference type="EMBL" id="KZ301988">
    <property type="protein sequence ID" value="PFH51421.1"/>
    <property type="molecule type" value="Genomic_DNA"/>
</dbReference>
<dbReference type="AlphaFoldDB" id="A0A2A9NSZ7"/>
<feature type="compositionally biased region" description="Low complexity" evidence="1">
    <location>
        <begin position="332"/>
        <end position="356"/>
    </location>
</feature>
<feature type="compositionally biased region" description="Low complexity" evidence="1">
    <location>
        <begin position="170"/>
        <end position="199"/>
    </location>
</feature>
<evidence type="ECO:0000256" key="1">
    <source>
        <dbReference type="SAM" id="MobiDB-lite"/>
    </source>
</evidence>
<feature type="region of interest" description="Disordered" evidence="1">
    <location>
        <begin position="289"/>
        <end position="359"/>
    </location>
</feature>
<name>A0A2A9NSZ7_9AGAR</name>
<sequence>MCYGAGSRDHAVNICPMCKVFPHQRCPHVRVLCRNRTLHPRFDVSYITNAEVDWFNGCGYCKFARTDPPAKLSGFANPGWPGCCRPPMQHEFANIPAYVWRSVNIVHHVPIPQEIKSLLDMSRGSSTPTGTLRGSRKPLSSPSERKTGGGASPTTKAMTINFTASGKTRQGSSPQQQQVLSPSRNTNASAPSSLPTASSMEQHFTQRRPVVLDSGDKRTEGSHSSHSSPSRKLLDLDASTLPRRSASTRRIPVTSIPISNAAAATSTSTAAIAPTTAILVANTDIRPSMSARRNTITSAQSSQRPSPSSARTAERPPSLIIPRTPKKDDELSSASSSSGSSDGTGSMTDSTVTSDGAFTDYLSDESDAELQRQAEARAALLAQTQAEEMEFKAARQQLAHIDLRPPKSWIPGQGERGGGKGGVNSGIVVGQVGDKV</sequence>
<evidence type="ECO:0000313" key="3">
    <source>
        <dbReference type="Proteomes" id="UP000242287"/>
    </source>
</evidence>
<evidence type="ECO:0000313" key="2">
    <source>
        <dbReference type="EMBL" id="PFH51421.1"/>
    </source>
</evidence>
<accession>A0A2A9NSZ7</accession>
<reference evidence="2 3" key="1">
    <citation type="submission" date="2014-02" db="EMBL/GenBank/DDBJ databases">
        <title>Transposable element dynamics among asymbiotic and ectomycorrhizal Amanita fungi.</title>
        <authorList>
            <consortium name="DOE Joint Genome Institute"/>
            <person name="Hess J."/>
            <person name="Skrede I."/>
            <person name="Wolfe B."/>
            <person name="LaButti K."/>
            <person name="Ohm R.A."/>
            <person name="Grigoriev I.V."/>
            <person name="Pringle A."/>
        </authorList>
    </citation>
    <scope>NUCLEOTIDE SEQUENCE [LARGE SCALE GENOMIC DNA]</scope>
    <source>
        <strain evidence="2 3">SKay4041</strain>
    </source>
</reference>
<proteinExistence type="predicted"/>
<feature type="region of interest" description="Disordered" evidence="1">
    <location>
        <begin position="402"/>
        <end position="436"/>
    </location>
</feature>
<gene>
    <name evidence="2" type="ORF">AMATHDRAFT_59170</name>
</gene>
<dbReference type="Proteomes" id="UP000242287">
    <property type="component" value="Unassembled WGS sequence"/>
</dbReference>
<feature type="compositionally biased region" description="Basic and acidic residues" evidence="1">
    <location>
        <begin position="214"/>
        <end position="223"/>
    </location>
</feature>
<protein>
    <submittedName>
        <fullName evidence="2">Uncharacterized protein</fullName>
    </submittedName>
</protein>
<feature type="region of interest" description="Disordered" evidence="1">
    <location>
        <begin position="121"/>
        <end position="248"/>
    </location>
</feature>
<dbReference type="STRING" id="703135.A0A2A9NSZ7"/>
<organism evidence="2 3">
    <name type="scientific">Amanita thiersii Skay4041</name>
    <dbReference type="NCBI Taxonomy" id="703135"/>
    <lineage>
        <taxon>Eukaryota</taxon>
        <taxon>Fungi</taxon>
        <taxon>Dikarya</taxon>
        <taxon>Basidiomycota</taxon>
        <taxon>Agaricomycotina</taxon>
        <taxon>Agaricomycetes</taxon>
        <taxon>Agaricomycetidae</taxon>
        <taxon>Agaricales</taxon>
        <taxon>Pluteineae</taxon>
        <taxon>Amanitaceae</taxon>
        <taxon>Amanita</taxon>
    </lineage>
</organism>
<feature type="compositionally biased region" description="Low complexity" evidence="1">
    <location>
        <begin position="297"/>
        <end position="311"/>
    </location>
</feature>
<feature type="compositionally biased region" description="Polar residues" evidence="1">
    <location>
        <begin position="123"/>
        <end position="142"/>
    </location>
</feature>